<gene>
    <name evidence="2" type="ORF">GCM10023198_59480</name>
</gene>
<sequence length="134" mass="14832">MTRAAIYTRTASEDTEQIGAMRQVEECQRLCQENQWDVAAVVGDSASGNDNDRPGWGRLLNMVKGNEVDIVVAWQASRLTRSAEELKDFSDLAAEHGVGIATVQQSTHTTPEEAAMARIFGLLEEHESEQRGRE</sequence>
<evidence type="ECO:0000259" key="1">
    <source>
        <dbReference type="PROSITE" id="PS51736"/>
    </source>
</evidence>
<dbReference type="PANTHER" id="PTHR30461:SF23">
    <property type="entry name" value="DNA RECOMBINASE-RELATED"/>
    <property type="match status" value="1"/>
</dbReference>
<dbReference type="Proteomes" id="UP001500843">
    <property type="component" value="Unassembled WGS sequence"/>
</dbReference>
<dbReference type="InterPro" id="IPR050639">
    <property type="entry name" value="SSR_resolvase"/>
</dbReference>
<protein>
    <recommendedName>
        <fullName evidence="1">Resolvase/invertase-type recombinase catalytic domain-containing protein</fullName>
    </recommendedName>
</protein>
<dbReference type="Gene3D" id="3.40.50.1390">
    <property type="entry name" value="Resolvase, N-terminal catalytic domain"/>
    <property type="match status" value="1"/>
</dbReference>
<dbReference type="SMART" id="SM00857">
    <property type="entry name" value="Resolvase"/>
    <property type="match status" value="1"/>
</dbReference>
<dbReference type="PANTHER" id="PTHR30461">
    <property type="entry name" value="DNA-INVERTASE FROM LAMBDOID PROPHAGE"/>
    <property type="match status" value="1"/>
</dbReference>
<dbReference type="CDD" id="cd00338">
    <property type="entry name" value="Ser_Recombinase"/>
    <property type="match status" value="1"/>
</dbReference>
<reference evidence="3" key="1">
    <citation type="journal article" date="2019" name="Int. J. Syst. Evol. Microbiol.">
        <title>The Global Catalogue of Microorganisms (GCM) 10K type strain sequencing project: providing services to taxonomists for standard genome sequencing and annotation.</title>
        <authorList>
            <consortium name="The Broad Institute Genomics Platform"/>
            <consortium name="The Broad Institute Genome Sequencing Center for Infectious Disease"/>
            <person name="Wu L."/>
            <person name="Ma J."/>
        </authorList>
    </citation>
    <scope>NUCLEOTIDE SEQUENCE [LARGE SCALE GENOMIC DNA]</scope>
    <source>
        <strain evidence="3">JCM 17975</strain>
    </source>
</reference>
<dbReference type="InterPro" id="IPR006119">
    <property type="entry name" value="Resolv_N"/>
</dbReference>
<dbReference type="EMBL" id="BAABHM010000043">
    <property type="protein sequence ID" value="GAA4726440.1"/>
    <property type="molecule type" value="Genomic_DNA"/>
</dbReference>
<accession>A0ABP8YDN3</accession>
<name>A0ABP8YDN3_9MICO</name>
<dbReference type="SUPFAM" id="SSF53041">
    <property type="entry name" value="Resolvase-like"/>
    <property type="match status" value="1"/>
</dbReference>
<proteinExistence type="predicted"/>
<evidence type="ECO:0000313" key="2">
    <source>
        <dbReference type="EMBL" id="GAA4726440.1"/>
    </source>
</evidence>
<organism evidence="2 3">
    <name type="scientific">Promicromonospora umidemergens</name>
    <dbReference type="NCBI Taxonomy" id="629679"/>
    <lineage>
        <taxon>Bacteria</taxon>
        <taxon>Bacillati</taxon>
        <taxon>Actinomycetota</taxon>
        <taxon>Actinomycetes</taxon>
        <taxon>Micrococcales</taxon>
        <taxon>Promicromonosporaceae</taxon>
        <taxon>Promicromonospora</taxon>
    </lineage>
</organism>
<dbReference type="Pfam" id="PF00239">
    <property type="entry name" value="Resolvase"/>
    <property type="match status" value="1"/>
</dbReference>
<dbReference type="RefSeq" id="WP_253877327.1">
    <property type="nucleotide sequence ID" value="NZ_BAABHM010000043.1"/>
</dbReference>
<evidence type="ECO:0000313" key="3">
    <source>
        <dbReference type="Proteomes" id="UP001500843"/>
    </source>
</evidence>
<comment type="caution">
    <text evidence="2">The sequence shown here is derived from an EMBL/GenBank/DDBJ whole genome shotgun (WGS) entry which is preliminary data.</text>
</comment>
<feature type="domain" description="Resolvase/invertase-type recombinase catalytic" evidence="1">
    <location>
        <begin position="3"/>
        <end position="134"/>
    </location>
</feature>
<keyword evidence="3" id="KW-1185">Reference proteome</keyword>
<dbReference type="InterPro" id="IPR036162">
    <property type="entry name" value="Resolvase-like_N_sf"/>
</dbReference>
<dbReference type="PROSITE" id="PS51736">
    <property type="entry name" value="RECOMBINASES_3"/>
    <property type="match status" value="1"/>
</dbReference>